<dbReference type="Proteomes" id="UP000887540">
    <property type="component" value="Unplaced"/>
</dbReference>
<feature type="site" description="Transition state stabilizer" evidence="9">
    <location>
        <position position="319"/>
    </location>
</feature>
<dbReference type="InterPro" id="IPR042097">
    <property type="entry name" value="Aminopeptidase_N-like_N_sf"/>
</dbReference>
<dbReference type="Gene3D" id="2.60.40.1730">
    <property type="entry name" value="tricorn interacting facor f3 domain"/>
    <property type="match status" value="1"/>
</dbReference>
<feature type="domain" description="Aminopeptidase N-like N-terminal" evidence="12">
    <location>
        <begin position="6"/>
        <end position="118"/>
    </location>
</feature>
<dbReference type="Gene3D" id="1.10.390.10">
    <property type="entry name" value="Neutral Protease Domain 2"/>
    <property type="match status" value="1"/>
</dbReference>
<dbReference type="InterPro" id="IPR027268">
    <property type="entry name" value="Peptidase_M4/M1_CTD_sf"/>
</dbReference>
<evidence type="ECO:0000256" key="4">
    <source>
        <dbReference type="ARBA" id="ARBA00022801"/>
    </source>
</evidence>
<name>A0A914EAE8_9BILA</name>
<evidence type="ECO:0000256" key="6">
    <source>
        <dbReference type="ARBA" id="ARBA00023049"/>
    </source>
</evidence>
<dbReference type="InterPro" id="IPR050344">
    <property type="entry name" value="Peptidase_M1_aminopeptidases"/>
</dbReference>
<dbReference type="AlphaFoldDB" id="A0A914EAE8"/>
<dbReference type="GO" id="GO:0043171">
    <property type="term" value="P:peptide catabolic process"/>
    <property type="evidence" value="ECO:0007669"/>
    <property type="project" value="TreeGrafter"/>
</dbReference>
<dbReference type="WBParaSite" id="ACRNAN_scaffold684.g7036.t1">
    <property type="protein sequence ID" value="ACRNAN_scaffold684.g7036.t1"/>
    <property type="gene ID" value="ACRNAN_scaffold684.g7036"/>
</dbReference>
<dbReference type="InterPro" id="IPR014782">
    <property type="entry name" value="Peptidase_M1_dom"/>
</dbReference>
<feature type="binding site" evidence="8">
    <location>
        <position position="249"/>
    </location>
    <ligand>
        <name>Zn(2+)</name>
        <dbReference type="ChEBI" id="CHEBI:29105"/>
        <note>catalytic</note>
    </ligand>
</feature>
<evidence type="ECO:0000256" key="9">
    <source>
        <dbReference type="PIRSR" id="PIRSR634016-4"/>
    </source>
</evidence>
<dbReference type="Pfam" id="PF01433">
    <property type="entry name" value="Peptidase_M1"/>
    <property type="match status" value="1"/>
</dbReference>
<evidence type="ECO:0000313" key="14">
    <source>
        <dbReference type="WBParaSite" id="ACRNAN_scaffold684.g7036.t1"/>
    </source>
</evidence>
<keyword evidence="3 8" id="KW-0479">Metal-binding</keyword>
<evidence type="ECO:0000259" key="12">
    <source>
        <dbReference type="Pfam" id="PF17900"/>
    </source>
</evidence>
<dbReference type="InterPro" id="IPR024571">
    <property type="entry name" value="ERAP1-like_C_dom"/>
</dbReference>
<feature type="domain" description="ERAP1-like C-terminal" evidence="11">
    <location>
        <begin position="476"/>
        <end position="716"/>
    </location>
</feature>
<dbReference type="GO" id="GO:0070006">
    <property type="term" value="F:metalloaminopeptidase activity"/>
    <property type="evidence" value="ECO:0007669"/>
    <property type="project" value="TreeGrafter"/>
</dbReference>
<feature type="binding site" evidence="8">
    <location>
        <position position="226"/>
    </location>
    <ligand>
        <name>Zn(2+)</name>
        <dbReference type="ChEBI" id="CHEBI:29105"/>
        <note>catalytic</note>
    </ligand>
</feature>
<dbReference type="GO" id="GO:0005737">
    <property type="term" value="C:cytoplasm"/>
    <property type="evidence" value="ECO:0007669"/>
    <property type="project" value="TreeGrafter"/>
</dbReference>
<proteinExistence type="inferred from homology"/>
<evidence type="ECO:0000256" key="7">
    <source>
        <dbReference type="PIRSR" id="PIRSR634016-1"/>
    </source>
</evidence>
<keyword evidence="5 8" id="KW-0862">Zinc</keyword>
<dbReference type="InterPro" id="IPR001930">
    <property type="entry name" value="Peptidase_M1"/>
</dbReference>
<sequence length="717" mass="82769">MFFQAGATYEFRFNYTGIINQPYSDETGGIYYTIFVDNNGQDHYMAASHFETGNYSAKSVFPCFDDPHFKANFTLTLIYPQSYVAISNTAEFDVTVSSYGNGYNIITFPTTPKMSTYLLAFCTGELTQLNTTASDGTLIRAWAWQGMEETLKIPLQQSKDAFEWLSNFTGFKFPMNKLDHLALPQFPVDGGMENWGIIIYRYDWFLYNNKTDTTYDMILGFGTRCHEMSHQWYGDLVTNDWWNDIMIHESIARYFEVYCMGGTYPTQMGYMDPYFTQRYMSEGFLYDSGPIYPDETGNTFTPVVVSADSFNDVFTPITYDKGSSLIRMIRTTLGEEIFQKGMQNYLQKYAFETADHIKYFDALTEAAAGSNLTDQCGTPIDVNQFMDRWVNVPHFPALHISFNDSSQSYTAQQMPYLPYAFLPTEYHYSWEISLWVKEYNGSRRFLWVPQDDLMCPETQQFHQILAQPQTFDNITIFNEDSSAFARNKYDDISLKRILNILWNDSGSVSAHSKIRLFSDEWAWVYENMSLGYEIRVDRLLNVTHAILSSNTSANAAIFNAVDGDPSFWKFLMRLFMDRNEYDLYMKYINMLLTPIYKAIGWIGNETDWNTSVLRSTLFPYAVLFNIDNSTSQAVNLFNQLVSNCTGWTSNYVDCNPLSPDTRKAVYCGAILNGTGSVYAQMKTYVQDAWKNSRYFSREEESLEYGLTCTQDPDNIKE</sequence>
<dbReference type="PANTHER" id="PTHR11533:SF293">
    <property type="entry name" value="AMINOPEPTIDASE-2-RELATED"/>
    <property type="match status" value="1"/>
</dbReference>
<feature type="domain" description="Peptidase M1 membrane alanine aminopeptidase" evidence="10">
    <location>
        <begin position="155"/>
        <end position="389"/>
    </location>
</feature>
<dbReference type="GO" id="GO:0008270">
    <property type="term" value="F:zinc ion binding"/>
    <property type="evidence" value="ECO:0007669"/>
    <property type="project" value="InterPro"/>
</dbReference>
<keyword evidence="13" id="KW-1185">Reference proteome</keyword>
<dbReference type="InterPro" id="IPR034016">
    <property type="entry name" value="M1_APN-typ"/>
</dbReference>
<evidence type="ECO:0000256" key="8">
    <source>
        <dbReference type="PIRSR" id="PIRSR634016-3"/>
    </source>
</evidence>
<evidence type="ECO:0000259" key="11">
    <source>
        <dbReference type="Pfam" id="PF11838"/>
    </source>
</evidence>
<dbReference type="PRINTS" id="PR00756">
    <property type="entry name" value="ALADIPTASE"/>
</dbReference>
<keyword evidence="4" id="KW-0378">Hydrolase</keyword>
<evidence type="ECO:0000256" key="2">
    <source>
        <dbReference type="ARBA" id="ARBA00022670"/>
    </source>
</evidence>
<dbReference type="GO" id="GO:0016020">
    <property type="term" value="C:membrane"/>
    <property type="evidence" value="ECO:0007669"/>
    <property type="project" value="TreeGrafter"/>
</dbReference>
<comment type="cofactor">
    <cofactor evidence="8">
        <name>Zn(2+)</name>
        <dbReference type="ChEBI" id="CHEBI:29105"/>
    </cofactor>
    <text evidence="8">Binds 1 zinc ion per subunit.</text>
</comment>
<dbReference type="GO" id="GO:0006508">
    <property type="term" value="P:proteolysis"/>
    <property type="evidence" value="ECO:0007669"/>
    <property type="project" value="UniProtKB-KW"/>
</dbReference>
<comment type="similarity">
    <text evidence="1">Belongs to the peptidase M1 family.</text>
</comment>
<evidence type="ECO:0000256" key="3">
    <source>
        <dbReference type="ARBA" id="ARBA00022723"/>
    </source>
</evidence>
<evidence type="ECO:0000256" key="5">
    <source>
        <dbReference type="ARBA" id="ARBA00022833"/>
    </source>
</evidence>
<keyword evidence="2" id="KW-0645">Protease</keyword>
<keyword evidence="6" id="KW-0482">Metalloprotease</keyword>
<dbReference type="PANTHER" id="PTHR11533">
    <property type="entry name" value="PROTEASE M1 ZINC METALLOPROTEASE"/>
    <property type="match status" value="1"/>
</dbReference>
<evidence type="ECO:0000259" key="10">
    <source>
        <dbReference type="Pfam" id="PF01433"/>
    </source>
</evidence>
<dbReference type="Pfam" id="PF11838">
    <property type="entry name" value="ERAP1_C"/>
    <property type="match status" value="1"/>
</dbReference>
<dbReference type="SUPFAM" id="SSF55486">
    <property type="entry name" value="Metalloproteases ('zincins'), catalytic domain"/>
    <property type="match status" value="1"/>
</dbReference>
<evidence type="ECO:0000313" key="13">
    <source>
        <dbReference type="Proteomes" id="UP000887540"/>
    </source>
</evidence>
<dbReference type="GO" id="GO:0042277">
    <property type="term" value="F:peptide binding"/>
    <property type="evidence" value="ECO:0007669"/>
    <property type="project" value="TreeGrafter"/>
</dbReference>
<dbReference type="CDD" id="cd09601">
    <property type="entry name" value="M1_APN-Q_like"/>
    <property type="match status" value="1"/>
</dbReference>
<feature type="active site" description="Proton acceptor" evidence="7">
    <location>
        <position position="227"/>
    </location>
</feature>
<dbReference type="SUPFAM" id="SSF63737">
    <property type="entry name" value="Leukotriene A4 hydrolase N-terminal domain"/>
    <property type="match status" value="1"/>
</dbReference>
<dbReference type="Gene3D" id="1.25.50.20">
    <property type="match status" value="1"/>
</dbReference>
<dbReference type="InterPro" id="IPR045357">
    <property type="entry name" value="Aminopeptidase_N-like_N"/>
</dbReference>
<dbReference type="Pfam" id="PF17900">
    <property type="entry name" value="Peptidase_M1_N"/>
    <property type="match status" value="1"/>
</dbReference>
<protein>
    <submittedName>
        <fullName evidence="14">Aminopeptidase</fullName>
    </submittedName>
</protein>
<dbReference type="GO" id="GO:0005615">
    <property type="term" value="C:extracellular space"/>
    <property type="evidence" value="ECO:0007669"/>
    <property type="project" value="TreeGrafter"/>
</dbReference>
<feature type="binding site" evidence="8">
    <location>
        <position position="230"/>
    </location>
    <ligand>
        <name>Zn(2+)</name>
        <dbReference type="ChEBI" id="CHEBI:29105"/>
        <note>catalytic</note>
    </ligand>
</feature>
<evidence type="ECO:0000256" key="1">
    <source>
        <dbReference type="ARBA" id="ARBA00010136"/>
    </source>
</evidence>
<organism evidence="13 14">
    <name type="scientific">Acrobeloides nanus</name>
    <dbReference type="NCBI Taxonomy" id="290746"/>
    <lineage>
        <taxon>Eukaryota</taxon>
        <taxon>Metazoa</taxon>
        <taxon>Ecdysozoa</taxon>
        <taxon>Nematoda</taxon>
        <taxon>Chromadorea</taxon>
        <taxon>Rhabditida</taxon>
        <taxon>Tylenchina</taxon>
        <taxon>Cephalobomorpha</taxon>
        <taxon>Cephaloboidea</taxon>
        <taxon>Cephalobidae</taxon>
        <taxon>Acrobeloides</taxon>
    </lineage>
</organism>
<reference evidence="14" key="1">
    <citation type="submission" date="2022-11" db="UniProtKB">
        <authorList>
            <consortium name="WormBaseParasite"/>
        </authorList>
    </citation>
    <scope>IDENTIFICATION</scope>
</reference>
<accession>A0A914EAE8</accession>